<dbReference type="InterPro" id="IPR007627">
    <property type="entry name" value="RNA_pol_sigma70_r2"/>
</dbReference>
<evidence type="ECO:0000256" key="3">
    <source>
        <dbReference type="ARBA" id="ARBA00023082"/>
    </source>
</evidence>
<dbReference type="RefSeq" id="WP_168000367.1">
    <property type="nucleotide sequence ID" value="NZ_JAATEO010000006.1"/>
</dbReference>
<dbReference type="InterPro" id="IPR039425">
    <property type="entry name" value="RNA_pol_sigma-70-like"/>
</dbReference>
<accession>A0ABX0Z2A9</accession>
<dbReference type="InterPro" id="IPR036388">
    <property type="entry name" value="WH-like_DNA-bd_sf"/>
</dbReference>
<dbReference type="NCBIfam" id="TIGR02937">
    <property type="entry name" value="sigma70-ECF"/>
    <property type="match status" value="1"/>
</dbReference>
<keyword evidence="2" id="KW-0805">Transcription regulation</keyword>
<name>A0ABX0Z2A9_9ACTN</name>
<protein>
    <submittedName>
        <fullName evidence="7">RNA polymerase sigma factor</fullName>
    </submittedName>
</protein>
<evidence type="ECO:0000256" key="2">
    <source>
        <dbReference type="ARBA" id="ARBA00023015"/>
    </source>
</evidence>
<keyword evidence="4" id="KW-0804">Transcription</keyword>
<dbReference type="InterPro" id="IPR013249">
    <property type="entry name" value="RNA_pol_sigma70_r4_t2"/>
</dbReference>
<dbReference type="InterPro" id="IPR013324">
    <property type="entry name" value="RNA_pol_sigma_r3/r4-like"/>
</dbReference>
<dbReference type="PANTHER" id="PTHR43133:SF46">
    <property type="entry name" value="RNA POLYMERASE SIGMA-70 FACTOR ECF SUBFAMILY"/>
    <property type="match status" value="1"/>
</dbReference>
<proteinExistence type="inferred from homology"/>
<comment type="caution">
    <text evidence="7">The sequence shown here is derived from an EMBL/GenBank/DDBJ whole genome shotgun (WGS) entry which is preliminary data.</text>
</comment>
<dbReference type="Pfam" id="PF04542">
    <property type="entry name" value="Sigma70_r2"/>
    <property type="match status" value="1"/>
</dbReference>
<evidence type="ECO:0000259" key="5">
    <source>
        <dbReference type="Pfam" id="PF04542"/>
    </source>
</evidence>
<dbReference type="InterPro" id="IPR014284">
    <property type="entry name" value="RNA_pol_sigma-70_dom"/>
</dbReference>
<dbReference type="Proteomes" id="UP000783871">
    <property type="component" value="Unassembled WGS sequence"/>
</dbReference>
<evidence type="ECO:0000313" key="8">
    <source>
        <dbReference type="Proteomes" id="UP000783871"/>
    </source>
</evidence>
<keyword evidence="3" id="KW-0731">Sigma factor</keyword>
<dbReference type="SUPFAM" id="SSF88659">
    <property type="entry name" value="Sigma3 and sigma4 domains of RNA polymerase sigma factors"/>
    <property type="match status" value="1"/>
</dbReference>
<evidence type="ECO:0000256" key="1">
    <source>
        <dbReference type="ARBA" id="ARBA00010641"/>
    </source>
</evidence>
<dbReference type="Gene3D" id="1.10.1740.10">
    <property type="match status" value="1"/>
</dbReference>
<dbReference type="SUPFAM" id="SSF88946">
    <property type="entry name" value="Sigma2 domain of RNA polymerase sigma factors"/>
    <property type="match status" value="1"/>
</dbReference>
<sequence length="179" mass="19428">MDGLDDAALLRRSARGDAAAFRVLYDRLAPMVLLRLRGRCSDRELVADVLQDAFAAVWRSADQWTGRGDVAGWVWTIAARRLVDVYRQRAVRSSAAERNAMITVEMSAPSAEAVVLDEVLGGGLEAALRQLSPELLAVLRATVLDGLSTRETATLLGIPEGTVKARAFRARSVLRQALA</sequence>
<evidence type="ECO:0000313" key="7">
    <source>
        <dbReference type="EMBL" id="NJP31945.1"/>
    </source>
</evidence>
<evidence type="ECO:0000259" key="6">
    <source>
        <dbReference type="Pfam" id="PF08281"/>
    </source>
</evidence>
<dbReference type="CDD" id="cd06171">
    <property type="entry name" value="Sigma70_r4"/>
    <property type="match status" value="1"/>
</dbReference>
<dbReference type="Gene3D" id="1.10.10.10">
    <property type="entry name" value="Winged helix-like DNA-binding domain superfamily/Winged helix DNA-binding domain"/>
    <property type="match status" value="1"/>
</dbReference>
<dbReference type="EMBL" id="JAATEO010000006">
    <property type="protein sequence ID" value="NJP31945.1"/>
    <property type="molecule type" value="Genomic_DNA"/>
</dbReference>
<comment type="similarity">
    <text evidence="1">Belongs to the sigma-70 factor family. ECF subfamily.</text>
</comment>
<feature type="domain" description="RNA polymerase sigma factor 70 region 4 type 2" evidence="6">
    <location>
        <begin position="124"/>
        <end position="172"/>
    </location>
</feature>
<reference evidence="7 8" key="1">
    <citation type="submission" date="2020-03" db="EMBL/GenBank/DDBJ databases">
        <title>WGS of actinomycetes isolated from Thailand.</title>
        <authorList>
            <person name="Thawai C."/>
        </authorList>
    </citation>
    <scope>NUCLEOTIDE SEQUENCE [LARGE SCALE GENOMIC DNA]</scope>
    <source>
        <strain evidence="7 8">HSS6-12</strain>
    </source>
</reference>
<organism evidence="7 8">
    <name type="scientific">Micromonospora thermarum</name>
    <dbReference type="NCBI Taxonomy" id="2720024"/>
    <lineage>
        <taxon>Bacteria</taxon>
        <taxon>Bacillati</taxon>
        <taxon>Actinomycetota</taxon>
        <taxon>Actinomycetes</taxon>
        <taxon>Micromonosporales</taxon>
        <taxon>Micromonosporaceae</taxon>
        <taxon>Micromonospora</taxon>
    </lineage>
</organism>
<dbReference type="InterPro" id="IPR013325">
    <property type="entry name" value="RNA_pol_sigma_r2"/>
</dbReference>
<keyword evidence="8" id="KW-1185">Reference proteome</keyword>
<feature type="domain" description="RNA polymerase sigma-70 region 2" evidence="5">
    <location>
        <begin position="24"/>
        <end position="90"/>
    </location>
</feature>
<dbReference type="PANTHER" id="PTHR43133">
    <property type="entry name" value="RNA POLYMERASE ECF-TYPE SIGMA FACTO"/>
    <property type="match status" value="1"/>
</dbReference>
<gene>
    <name evidence="7" type="ORF">HCJ94_08100</name>
</gene>
<evidence type="ECO:0000256" key="4">
    <source>
        <dbReference type="ARBA" id="ARBA00023163"/>
    </source>
</evidence>
<dbReference type="Pfam" id="PF08281">
    <property type="entry name" value="Sigma70_r4_2"/>
    <property type="match status" value="1"/>
</dbReference>